<evidence type="ECO:0000256" key="1">
    <source>
        <dbReference type="ARBA" id="ARBA00004948"/>
    </source>
</evidence>
<dbReference type="CDD" id="cd00564">
    <property type="entry name" value="TMP_TenI"/>
    <property type="match status" value="1"/>
</dbReference>
<evidence type="ECO:0000256" key="2">
    <source>
        <dbReference type="ARBA" id="ARBA00022977"/>
    </source>
</evidence>
<comment type="pathway">
    <text evidence="1">Cofactor biosynthesis; thiamine diphosphate biosynthesis.</text>
</comment>
<feature type="domain" description="Thiamine phosphate synthase/TenI" evidence="3">
    <location>
        <begin position="4"/>
        <end position="181"/>
    </location>
</feature>
<dbReference type="Proteomes" id="UP000290870">
    <property type="component" value="Unassembled WGS sequence"/>
</dbReference>
<dbReference type="PANTHER" id="PTHR20857:SF15">
    <property type="entry name" value="THIAMINE-PHOSPHATE SYNTHASE"/>
    <property type="match status" value="1"/>
</dbReference>
<accession>A0A4Q0ZAE8</accession>
<organism evidence="4 5">
    <name type="scientific">Arcobacter cloacae</name>
    <dbReference type="NCBI Taxonomy" id="1054034"/>
    <lineage>
        <taxon>Bacteria</taxon>
        <taxon>Pseudomonadati</taxon>
        <taxon>Campylobacterota</taxon>
        <taxon>Epsilonproteobacteria</taxon>
        <taxon>Campylobacterales</taxon>
        <taxon>Arcobacteraceae</taxon>
        <taxon>Arcobacter</taxon>
    </lineage>
</organism>
<evidence type="ECO:0000313" key="4">
    <source>
        <dbReference type="EMBL" id="RXJ83167.1"/>
    </source>
</evidence>
<dbReference type="InterPro" id="IPR013785">
    <property type="entry name" value="Aldolase_TIM"/>
</dbReference>
<name>A0A4Q0ZAE8_9BACT</name>
<dbReference type="OrthoDB" id="5347413at2"/>
<dbReference type="PANTHER" id="PTHR20857">
    <property type="entry name" value="THIAMINE-PHOSPHATE PYROPHOSPHORYLASE"/>
    <property type="match status" value="1"/>
</dbReference>
<dbReference type="InterPro" id="IPR022998">
    <property type="entry name" value="ThiamineP_synth_TenI"/>
</dbReference>
<dbReference type="RefSeq" id="WP_128987309.1">
    <property type="nucleotide sequence ID" value="NZ_PDJZ01000015.1"/>
</dbReference>
<evidence type="ECO:0000313" key="5">
    <source>
        <dbReference type="Proteomes" id="UP000290870"/>
    </source>
</evidence>
<dbReference type="SUPFAM" id="SSF51391">
    <property type="entry name" value="Thiamin phosphate synthase"/>
    <property type="match status" value="1"/>
</dbReference>
<dbReference type="GO" id="GO:0005737">
    <property type="term" value="C:cytoplasm"/>
    <property type="evidence" value="ECO:0007669"/>
    <property type="project" value="TreeGrafter"/>
</dbReference>
<dbReference type="Pfam" id="PF02581">
    <property type="entry name" value="TMP-TENI"/>
    <property type="match status" value="1"/>
</dbReference>
<comment type="caution">
    <text evidence="4">The sequence shown here is derived from an EMBL/GenBank/DDBJ whole genome shotgun (WGS) entry which is preliminary data.</text>
</comment>
<reference evidence="4 5" key="1">
    <citation type="submission" date="2017-10" db="EMBL/GenBank/DDBJ databases">
        <title>Genomics of the genus Arcobacter.</title>
        <authorList>
            <person name="Perez-Cataluna A."/>
            <person name="Figueras M.J."/>
        </authorList>
    </citation>
    <scope>NUCLEOTIDE SEQUENCE [LARGE SCALE GENOMIC DNA]</scope>
    <source>
        <strain evidence="4 5">F26</strain>
    </source>
</reference>
<dbReference type="Gene3D" id="3.20.20.70">
    <property type="entry name" value="Aldolase class I"/>
    <property type="match status" value="1"/>
</dbReference>
<gene>
    <name evidence="4" type="ORF">CRU90_10885</name>
</gene>
<evidence type="ECO:0000259" key="3">
    <source>
        <dbReference type="Pfam" id="PF02581"/>
    </source>
</evidence>
<sequence>MIKYLITDPAYYSNNEQIFKEELIKVLKNHKVDIACFRDKKSNNFKELAKIFIEVCKNYEIKNILLNSNYHLAKKLNATGVHLTSTQFNDIKNAKELGLYTIISCHNNNEIEEAIKSNIDAITFSPIFETPNKGEPKGIEKLKEILNQYKNINIIALGGIVTKEHIEEISKTKAYGFASIRYFI</sequence>
<dbReference type="InterPro" id="IPR036206">
    <property type="entry name" value="ThiamineP_synth_sf"/>
</dbReference>
<dbReference type="GO" id="GO:0004789">
    <property type="term" value="F:thiamine-phosphate diphosphorylase activity"/>
    <property type="evidence" value="ECO:0007669"/>
    <property type="project" value="TreeGrafter"/>
</dbReference>
<dbReference type="GO" id="GO:0009228">
    <property type="term" value="P:thiamine biosynthetic process"/>
    <property type="evidence" value="ECO:0007669"/>
    <property type="project" value="UniProtKB-KW"/>
</dbReference>
<proteinExistence type="predicted"/>
<keyword evidence="2" id="KW-0784">Thiamine biosynthesis</keyword>
<protein>
    <submittedName>
        <fullName evidence="4">Thiamine phosphate synthase</fullName>
    </submittedName>
</protein>
<dbReference type="AlphaFoldDB" id="A0A4Q0ZAE8"/>
<dbReference type="EMBL" id="PDJZ01000015">
    <property type="protein sequence ID" value="RXJ83167.1"/>
    <property type="molecule type" value="Genomic_DNA"/>
</dbReference>